<sequence length="54" mass="6149">MGNKITSYLKKIFLIERLERHQQITGGIMSVDSLPKTPFGKIARGKVRGMFLKD</sequence>
<organism evidence="1 2">
    <name type="scientific">Meloidogyne enterolobii</name>
    <name type="common">Root-knot nematode worm</name>
    <name type="synonym">Meloidogyne mayaguensis</name>
    <dbReference type="NCBI Taxonomy" id="390850"/>
    <lineage>
        <taxon>Eukaryota</taxon>
        <taxon>Metazoa</taxon>
        <taxon>Ecdysozoa</taxon>
        <taxon>Nematoda</taxon>
        <taxon>Chromadorea</taxon>
        <taxon>Rhabditida</taxon>
        <taxon>Tylenchina</taxon>
        <taxon>Tylenchomorpha</taxon>
        <taxon>Tylenchoidea</taxon>
        <taxon>Meloidogynidae</taxon>
        <taxon>Meloidogyninae</taxon>
        <taxon>Meloidogyne</taxon>
    </lineage>
</organism>
<accession>A0ACB0ZWH1</accession>
<evidence type="ECO:0000313" key="1">
    <source>
        <dbReference type="EMBL" id="CAK5083481.1"/>
    </source>
</evidence>
<gene>
    <name evidence="1" type="ORF">MENTE1834_LOCUS30825</name>
</gene>
<evidence type="ECO:0000313" key="2">
    <source>
        <dbReference type="Proteomes" id="UP001497535"/>
    </source>
</evidence>
<keyword evidence="2" id="KW-1185">Reference proteome</keyword>
<dbReference type="EMBL" id="CAVMJV010000050">
    <property type="protein sequence ID" value="CAK5083481.1"/>
    <property type="molecule type" value="Genomic_DNA"/>
</dbReference>
<reference evidence="1" key="1">
    <citation type="submission" date="2023-11" db="EMBL/GenBank/DDBJ databases">
        <authorList>
            <person name="Poullet M."/>
        </authorList>
    </citation>
    <scope>NUCLEOTIDE SEQUENCE</scope>
    <source>
        <strain evidence="1">E1834</strain>
    </source>
</reference>
<protein>
    <submittedName>
        <fullName evidence="1">Uncharacterized protein</fullName>
    </submittedName>
</protein>
<dbReference type="Proteomes" id="UP001497535">
    <property type="component" value="Unassembled WGS sequence"/>
</dbReference>
<name>A0ACB0ZWH1_MELEN</name>
<comment type="caution">
    <text evidence="1">The sequence shown here is derived from an EMBL/GenBank/DDBJ whole genome shotgun (WGS) entry which is preliminary data.</text>
</comment>
<proteinExistence type="predicted"/>